<gene>
    <name evidence="5" type="ORF">GCM10023230_05760</name>
</gene>
<evidence type="ECO:0000313" key="5">
    <source>
        <dbReference type="EMBL" id="GAA4759927.1"/>
    </source>
</evidence>
<reference evidence="6" key="1">
    <citation type="journal article" date="2019" name="Int. J. Syst. Evol. Microbiol.">
        <title>The Global Catalogue of Microorganisms (GCM) 10K type strain sequencing project: providing services to taxonomists for standard genome sequencing and annotation.</title>
        <authorList>
            <consortium name="The Broad Institute Genomics Platform"/>
            <consortium name="The Broad Institute Genome Sequencing Center for Infectious Disease"/>
            <person name="Wu L."/>
            <person name="Ma J."/>
        </authorList>
    </citation>
    <scope>NUCLEOTIDE SEQUENCE [LARGE SCALE GENOMIC DNA]</scope>
    <source>
        <strain evidence="6">JCM 18198</strain>
    </source>
</reference>
<organism evidence="5 6">
    <name type="scientific">Flavobacterium hankyongi</name>
    <dbReference type="NCBI Taxonomy" id="1176532"/>
    <lineage>
        <taxon>Bacteria</taxon>
        <taxon>Pseudomonadati</taxon>
        <taxon>Bacteroidota</taxon>
        <taxon>Flavobacteriia</taxon>
        <taxon>Flavobacteriales</taxon>
        <taxon>Flavobacteriaceae</taxon>
        <taxon>Flavobacterium</taxon>
    </lineage>
</organism>
<sequence>MKKLALLSLTLMGLNSAIAQEVMTPELLWKLGRVTPLGISKDGKNIVYKVATPSIEENKSNSKYYTIPVNGGNATEITDHKGLIADKNISPDGIYQLSHQEVKVSNILGKDVYPELSKSDVKVYDGLDYRHWDTWRDGTYNHVFFGGIPAPNVRLAAPIDIMQGELFDSPQKPFGGDEDYIWSPDSKNIIYACKKKSGTAYATSTNTDLYQYNIDTKETKNLTEGNLGYDTHPLFSPKGDLTWLQMKRDGYEADKNDIIVRFKGMDMNLTATWDGTVESFKWSADGKKVYFIAPVDGTKQLFEVNFPGLTKIAVTVNQITKGVFDVTEIIGFNIDKVIVARNDMNHASEIFSYDLKKKTWSQLTNVNTETYNKLALCKTEKRYVTTTDGKKMLVWVILPPNFDANKKYPALLYCQGGPQSALSQYYSYRWNFQTIASQGYIVVAPNRRGMPGHGIKWNEQISGDWGGQVMDDYLAAIDDVAKESYVDKKRLGAVGASYGGYSVFQLAGIHKNRFKTFISHCGIFNTQSMYGTTEEVFFTNWDSGGAYWEKENKIAQKTYNEFNPINLVNNWNTPIMIIQGGKDYRVPIGQGQEAFQAAQLKGIKSRFLLFPEENHWVLKPQNALIWQREFFKWLKETL</sequence>
<evidence type="ECO:0000256" key="2">
    <source>
        <dbReference type="ARBA" id="ARBA00022801"/>
    </source>
</evidence>
<accession>A0ABP8ZN35</accession>
<evidence type="ECO:0000256" key="3">
    <source>
        <dbReference type="SAM" id="SignalP"/>
    </source>
</evidence>
<dbReference type="SUPFAM" id="SSF82171">
    <property type="entry name" value="DPP6 N-terminal domain-like"/>
    <property type="match status" value="1"/>
</dbReference>
<dbReference type="PANTHER" id="PTHR42776">
    <property type="entry name" value="SERINE PEPTIDASE S9 FAMILY MEMBER"/>
    <property type="match status" value="1"/>
</dbReference>
<dbReference type="EMBL" id="BAABIP010000007">
    <property type="protein sequence ID" value="GAA4759927.1"/>
    <property type="molecule type" value="Genomic_DNA"/>
</dbReference>
<keyword evidence="6" id="KW-1185">Reference proteome</keyword>
<dbReference type="InterPro" id="IPR029058">
    <property type="entry name" value="AB_hydrolase_fold"/>
</dbReference>
<feature type="signal peptide" evidence="3">
    <location>
        <begin position="1"/>
        <end position="19"/>
    </location>
</feature>
<keyword evidence="1 3" id="KW-0732">Signal</keyword>
<name>A0ABP8ZN35_9FLAO</name>
<evidence type="ECO:0000256" key="1">
    <source>
        <dbReference type="ARBA" id="ARBA00022729"/>
    </source>
</evidence>
<dbReference type="InterPro" id="IPR001375">
    <property type="entry name" value="Peptidase_S9_cat"/>
</dbReference>
<dbReference type="Pfam" id="PF00326">
    <property type="entry name" value="Peptidase_S9"/>
    <property type="match status" value="1"/>
</dbReference>
<dbReference type="Gene3D" id="3.40.50.1820">
    <property type="entry name" value="alpha/beta hydrolase"/>
    <property type="match status" value="1"/>
</dbReference>
<dbReference type="Gene3D" id="2.120.10.30">
    <property type="entry name" value="TolB, C-terminal domain"/>
    <property type="match status" value="1"/>
</dbReference>
<comment type="caution">
    <text evidence="5">The sequence shown here is derived from an EMBL/GenBank/DDBJ whole genome shotgun (WGS) entry which is preliminary data.</text>
</comment>
<dbReference type="InterPro" id="IPR011042">
    <property type="entry name" value="6-blade_b-propeller_TolB-like"/>
</dbReference>
<proteinExistence type="predicted"/>
<dbReference type="SUPFAM" id="SSF53474">
    <property type="entry name" value="alpha/beta-Hydrolases"/>
    <property type="match status" value="1"/>
</dbReference>
<dbReference type="PANTHER" id="PTHR42776:SF13">
    <property type="entry name" value="DIPEPTIDYL-PEPTIDASE 5"/>
    <property type="match status" value="1"/>
</dbReference>
<dbReference type="RefSeq" id="WP_264544242.1">
    <property type="nucleotide sequence ID" value="NZ_BAABIP010000007.1"/>
</dbReference>
<protein>
    <submittedName>
        <fullName evidence="5">S9 family peptidase</fullName>
    </submittedName>
</protein>
<keyword evidence="2" id="KW-0378">Hydrolase</keyword>
<evidence type="ECO:0000313" key="6">
    <source>
        <dbReference type="Proteomes" id="UP001500141"/>
    </source>
</evidence>
<feature type="domain" description="Peptidase S9 prolyl oligopeptidase catalytic" evidence="4">
    <location>
        <begin position="427"/>
        <end position="638"/>
    </location>
</feature>
<feature type="chain" id="PRO_5045117496" evidence="3">
    <location>
        <begin position="20"/>
        <end position="638"/>
    </location>
</feature>
<dbReference type="Proteomes" id="UP001500141">
    <property type="component" value="Unassembled WGS sequence"/>
</dbReference>
<evidence type="ECO:0000259" key="4">
    <source>
        <dbReference type="Pfam" id="PF00326"/>
    </source>
</evidence>